<name>A0A4Y3KES9_CELUD</name>
<reference evidence="1 2" key="1">
    <citation type="submission" date="2019-06" db="EMBL/GenBank/DDBJ databases">
        <title>Whole genome shotgun sequence of Cellulomonas uda NBRC 3747.</title>
        <authorList>
            <person name="Hosoyama A."/>
            <person name="Uohara A."/>
            <person name="Ohji S."/>
            <person name="Ichikawa N."/>
        </authorList>
    </citation>
    <scope>NUCLEOTIDE SEQUENCE [LARGE SCALE GENOMIC DNA]</scope>
    <source>
        <strain evidence="1 2">NBRC 3747</strain>
    </source>
</reference>
<dbReference type="Pfam" id="PF10117">
    <property type="entry name" value="McrBC"/>
    <property type="match status" value="1"/>
</dbReference>
<gene>
    <name evidence="1" type="ORF">CUD01_18640</name>
</gene>
<comment type="caution">
    <text evidence="1">The sequence shown here is derived from an EMBL/GenBank/DDBJ whole genome shotgun (WGS) entry which is preliminary data.</text>
</comment>
<evidence type="ECO:0000313" key="1">
    <source>
        <dbReference type="EMBL" id="GEA81420.1"/>
    </source>
</evidence>
<dbReference type="RefSeq" id="WP_141320582.1">
    <property type="nucleotide sequence ID" value="NZ_BJLP01000028.1"/>
</dbReference>
<dbReference type="PANTHER" id="PTHR38733">
    <property type="entry name" value="PROTEIN MCRC"/>
    <property type="match status" value="1"/>
</dbReference>
<dbReference type="Proteomes" id="UP000315842">
    <property type="component" value="Unassembled WGS sequence"/>
</dbReference>
<organism evidence="1 2">
    <name type="scientific">Cellulomonas uda</name>
    <dbReference type="NCBI Taxonomy" id="1714"/>
    <lineage>
        <taxon>Bacteria</taxon>
        <taxon>Bacillati</taxon>
        <taxon>Actinomycetota</taxon>
        <taxon>Actinomycetes</taxon>
        <taxon>Micrococcales</taxon>
        <taxon>Cellulomonadaceae</taxon>
        <taxon>Cellulomonas</taxon>
    </lineage>
</organism>
<sequence length="409" mass="44241">MTAVELVENGPSVEVRLDDQTGLALRASGLVTAVPAVASGWWVVGPAAKVGVARVAGVDLLVRPKVDIRRLLFLVGYARDGALWRDEDVELDENSDLLTAVASAFARQAEKATAQGLLQGYRVEEVASPVLRGRIRTTDQLTRHHGLPLPLEIRYDDFDVDIPENQILRAATHRLLRLDGLPAGTRRTLRHLARAFADVSALPSGTVLPAWSRSRLNTRYQVALGLGELVLRGSSVEQEAGLVRIDGFMLDMAKLFEDFLTEALGAALTAHGGRCRAQDRWHLDEAASVSMKPDIVWYGPGSRRPTAVVDAKYKAEKPSGYPNADLYQMLAYCTVRGLARGHLVYAKGNETEARHRVVGSRVEIHQHALDLDVEPAALLAQVTDLAATIVALGAEPLAGVASGTPTALR</sequence>
<keyword evidence="2" id="KW-1185">Reference proteome</keyword>
<dbReference type="PANTHER" id="PTHR38733:SF1">
    <property type="entry name" value="TYPE IV METHYL-DIRECTED RESTRICTION ENZYME ECOKMCRBC"/>
    <property type="match status" value="1"/>
</dbReference>
<evidence type="ECO:0000313" key="2">
    <source>
        <dbReference type="Proteomes" id="UP000315842"/>
    </source>
</evidence>
<protein>
    <submittedName>
        <fullName evidence="1">McrBC 5-methylcytosine restriction system component</fullName>
    </submittedName>
</protein>
<dbReference type="AlphaFoldDB" id="A0A4Y3KES9"/>
<proteinExistence type="predicted"/>
<dbReference type="InterPro" id="IPR019292">
    <property type="entry name" value="McrC"/>
</dbReference>
<dbReference type="EMBL" id="BJLP01000028">
    <property type="protein sequence ID" value="GEA81420.1"/>
    <property type="molecule type" value="Genomic_DNA"/>
</dbReference>
<accession>A0A4Y3KES9</accession>